<organism evidence="1 2">
    <name type="scientific">Alteromonas ponticola</name>
    <dbReference type="NCBI Taxonomy" id="2720613"/>
    <lineage>
        <taxon>Bacteria</taxon>
        <taxon>Pseudomonadati</taxon>
        <taxon>Pseudomonadota</taxon>
        <taxon>Gammaproteobacteria</taxon>
        <taxon>Alteromonadales</taxon>
        <taxon>Alteromonadaceae</taxon>
        <taxon>Alteromonas/Salinimonas group</taxon>
        <taxon>Alteromonas</taxon>
    </lineage>
</organism>
<proteinExistence type="predicted"/>
<accession>A0ABX1R4U1</accession>
<dbReference type="SUPFAM" id="SSF75011">
    <property type="entry name" value="3-carboxy-cis,cis-mucoante lactonizing enzyme"/>
    <property type="match status" value="1"/>
</dbReference>
<dbReference type="Proteomes" id="UP000709336">
    <property type="component" value="Unassembled WGS sequence"/>
</dbReference>
<comment type="caution">
    <text evidence="1">The sequence shown here is derived from an EMBL/GenBank/DDBJ whole genome shotgun (WGS) entry which is preliminary data.</text>
</comment>
<protein>
    <submittedName>
        <fullName evidence="1">Esterase-like activity of phytase family protein</fullName>
    </submittedName>
</protein>
<evidence type="ECO:0000313" key="1">
    <source>
        <dbReference type="EMBL" id="NMH61443.1"/>
    </source>
</evidence>
<dbReference type="PROSITE" id="PS51257">
    <property type="entry name" value="PROKAR_LIPOPROTEIN"/>
    <property type="match status" value="1"/>
</dbReference>
<dbReference type="RefSeq" id="WP_169212006.1">
    <property type="nucleotide sequence ID" value="NZ_JAATNW010000009.1"/>
</dbReference>
<evidence type="ECO:0000313" key="2">
    <source>
        <dbReference type="Proteomes" id="UP000709336"/>
    </source>
</evidence>
<name>A0ABX1R4U1_9ALTE</name>
<gene>
    <name evidence="1" type="ORF">HCJ96_15545</name>
</gene>
<dbReference type="EMBL" id="JAATNW010000009">
    <property type="protein sequence ID" value="NMH61443.1"/>
    <property type="molecule type" value="Genomic_DNA"/>
</dbReference>
<reference evidence="1 2" key="1">
    <citation type="submission" date="2020-03" db="EMBL/GenBank/DDBJ databases">
        <title>Alteromonas ponticola sp. nov., isolated from seawater.</title>
        <authorList>
            <person name="Yoon J.-H."/>
            <person name="Kim Y.-O."/>
        </authorList>
    </citation>
    <scope>NUCLEOTIDE SEQUENCE [LARGE SCALE GENOMIC DNA]</scope>
    <source>
        <strain evidence="1 2">MYP5</strain>
    </source>
</reference>
<keyword evidence="2" id="KW-1185">Reference proteome</keyword>
<sequence>MNLRAIVLGWVFLSCQGCAEPENAKGKMVTADSALTQSVELNGRWITEADGSLMRDPQPSGLVHWEGKLVTISDGSALEEQRRRLHIIDPKTAQLDAKAPVFNTGYHVRRDCFANYLMDEPDYEALVVDPNNSNVFYTVTEDATRTGALTPRCQQRYENTGSTDYPTLLVRLERQTDGQIELSHARPIQFPAALNVGDFPNDGIEGMAISPEGKLYLALEKDAAGNPRIFSLTIDDDFWSSNEFAVVSDAGLALPAFSSGNHPINGLEFYIDPASKKRFLLAAARNDDELWVIDTENELATKQIPLYFTAPNTSTSGECETKDVMDNASIEGLAVMGDQLWMINDPWKKNYLKNVKCADSEANYKVFAPLLFSIPLNPQWFN</sequence>